<gene>
    <name evidence="1" type="ORF">AKJ37_04045</name>
</gene>
<keyword evidence="2" id="KW-1185">Reference proteome</keyword>
<proteinExistence type="predicted"/>
<dbReference type="Proteomes" id="UP000070463">
    <property type="component" value="Unassembled WGS sequence"/>
</dbReference>
<dbReference type="EMBL" id="LHXR01000051">
    <property type="protein sequence ID" value="KXA96960.1"/>
    <property type="molecule type" value="Genomic_DNA"/>
</dbReference>
<name>A0A133US60_9EURY</name>
<sequence>MEIVGAPTIFENDKIASSGKFITLLAPDLRTGLPVVRRAAAGGKVLVHQHFFYTGGSNNCVTGDTAPRANS</sequence>
<organism evidence="1 2">
    <name type="scientific">candidate division MSBL1 archaeon SCGC-AAA259I09</name>
    <dbReference type="NCBI Taxonomy" id="1698267"/>
    <lineage>
        <taxon>Archaea</taxon>
        <taxon>Methanobacteriati</taxon>
        <taxon>Methanobacteriota</taxon>
        <taxon>candidate division MSBL1</taxon>
    </lineage>
</organism>
<dbReference type="AlphaFoldDB" id="A0A133US60"/>
<accession>A0A133US60</accession>
<evidence type="ECO:0000313" key="2">
    <source>
        <dbReference type="Proteomes" id="UP000070463"/>
    </source>
</evidence>
<comment type="caution">
    <text evidence="1">The sequence shown here is derived from an EMBL/GenBank/DDBJ whole genome shotgun (WGS) entry which is preliminary data.</text>
</comment>
<evidence type="ECO:0000313" key="1">
    <source>
        <dbReference type="EMBL" id="KXA96960.1"/>
    </source>
</evidence>
<reference evidence="1 2" key="1">
    <citation type="journal article" date="2016" name="Sci. Rep.">
        <title>Metabolic traits of an uncultured archaeal lineage -MSBL1- from brine pools of the Red Sea.</title>
        <authorList>
            <person name="Mwirichia R."/>
            <person name="Alam I."/>
            <person name="Rashid M."/>
            <person name="Vinu M."/>
            <person name="Ba-Alawi W."/>
            <person name="Anthony Kamau A."/>
            <person name="Kamanda Ngugi D."/>
            <person name="Goker M."/>
            <person name="Klenk H.P."/>
            <person name="Bajic V."/>
            <person name="Stingl U."/>
        </authorList>
    </citation>
    <scope>NUCLEOTIDE SEQUENCE [LARGE SCALE GENOMIC DNA]</scope>
    <source>
        <strain evidence="1">SCGC-AAA259I09</strain>
    </source>
</reference>
<protein>
    <submittedName>
        <fullName evidence="1">Uncharacterized protein</fullName>
    </submittedName>
</protein>